<proteinExistence type="predicted"/>
<accession>A0A2N5DHM3</accession>
<gene>
    <name evidence="1" type="primary">hutG</name>
    <name evidence="1" type="ORF">SGCZBJ_11120</name>
</gene>
<organism evidence="1 2">
    <name type="scientific">Caulobacter zeae</name>
    <dbReference type="NCBI Taxonomy" id="2055137"/>
    <lineage>
        <taxon>Bacteria</taxon>
        <taxon>Pseudomonadati</taxon>
        <taxon>Pseudomonadota</taxon>
        <taxon>Alphaproteobacteria</taxon>
        <taxon>Caulobacterales</taxon>
        <taxon>Caulobacteraceae</taxon>
        <taxon>Caulobacter</taxon>
    </lineage>
</organism>
<dbReference type="NCBIfam" id="TIGR02017">
    <property type="entry name" value="hutG_amidohyd"/>
    <property type="match status" value="1"/>
</dbReference>
<dbReference type="Proteomes" id="UP000234479">
    <property type="component" value="Unassembled WGS sequence"/>
</dbReference>
<name>A0A2N5DHM3_9CAUL</name>
<dbReference type="InterPro" id="IPR007709">
    <property type="entry name" value="N-FG_amidohydro"/>
</dbReference>
<dbReference type="InterPro" id="IPR010247">
    <property type="entry name" value="HutG_amidohyd"/>
</dbReference>
<comment type="caution">
    <text evidence="1">The sequence shown here is derived from an EMBL/GenBank/DDBJ whole genome shotgun (WGS) entry which is preliminary data.</text>
</comment>
<reference evidence="1 2" key="1">
    <citation type="submission" date="2017-12" db="EMBL/GenBank/DDBJ databases">
        <title>The genome sequence of Caulobacter sp. 410.</title>
        <authorList>
            <person name="Gao J."/>
            <person name="Mao X."/>
            <person name="Sun J."/>
        </authorList>
    </citation>
    <scope>NUCLEOTIDE SEQUENCE [LARGE SCALE GENOMIC DNA]</scope>
    <source>
        <strain evidence="1 2">410</strain>
    </source>
</reference>
<dbReference type="Pfam" id="PF05013">
    <property type="entry name" value="FGase"/>
    <property type="match status" value="1"/>
</dbReference>
<dbReference type="SUPFAM" id="SSF53187">
    <property type="entry name" value="Zn-dependent exopeptidases"/>
    <property type="match status" value="1"/>
</dbReference>
<sequence length="276" mass="30505">MSSDWLEVWRGDAPLIVSIPHSGSFIPEDIEKRLVSPWLARKDADWWIERLYNFADDLGATTVRTAVSRTVIDVNRDPSGASLYPGMATTALCPTDTFDGERLYAEGFEPDEAEIAARRERWFIPYHAALRAEIDRLLALHGKVVLYDAHSIRSRAPRLFPGELPVFNIGTNSGQSCDRALAAAVEAACESSGLPMVTNGRFKGGWITRHYGKPERGIHAVQMELACRGYIDDPSPRITPQSWPSPYRPQKAAPMRSVLGDVLKACVDFASSAPPP</sequence>
<evidence type="ECO:0000313" key="2">
    <source>
        <dbReference type="Proteomes" id="UP000234479"/>
    </source>
</evidence>
<keyword evidence="2" id="KW-1185">Reference proteome</keyword>
<evidence type="ECO:0000313" key="1">
    <source>
        <dbReference type="EMBL" id="PLR25594.1"/>
    </source>
</evidence>
<protein>
    <submittedName>
        <fullName evidence="1">N-formylglutamate deformylase</fullName>
    </submittedName>
</protein>
<dbReference type="EMBL" id="PJRS01000020">
    <property type="protein sequence ID" value="PLR25594.1"/>
    <property type="molecule type" value="Genomic_DNA"/>
</dbReference>
<dbReference type="AlphaFoldDB" id="A0A2N5DHM3"/>
<dbReference type="OrthoDB" id="8716700at2"/>
<dbReference type="RefSeq" id="WP_101718073.1">
    <property type="nucleotide sequence ID" value="NZ_PJRS01000020.1"/>
</dbReference>
<dbReference type="Gene3D" id="3.40.630.40">
    <property type="entry name" value="Zn-dependent exopeptidases"/>
    <property type="match status" value="1"/>
</dbReference>